<comment type="subcellular location">
    <subcellularLocation>
        <location evidence="1">Membrane</location>
        <topology evidence="1">Multi-pass membrane protein</topology>
    </subcellularLocation>
</comment>
<dbReference type="PANTHER" id="PTHR43867:SF2">
    <property type="entry name" value="CELLULOSE SYNTHASE CATALYTIC SUBUNIT A [UDP-FORMING]"/>
    <property type="match status" value="1"/>
</dbReference>
<dbReference type="PANTHER" id="PTHR43867">
    <property type="entry name" value="CELLULOSE SYNTHASE CATALYTIC SUBUNIT A [UDP-FORMING]"/>
    <property type="match status" value="1"/>
</dbReference>
<evidence type="ECO:0000256" key="4">
    <source>
        <dbReference type="ARBA" id="ARBA00022692"/>
    </source>
</evidence>
<keyword evidence="5 7" id="KW-1133">Transmembrane helix</keyword>
<evidence type="ECO:0000256" key="6">
    <source>
        <dbReference type="ARBA" id="ARBA00023136"/>
    </source>
</evidence>
<dbReference type="Gene3D" id="3.90.550.10">
    <property type="entry name" value="Spore Coat Polysaccharide Biosynthesis Protein SpsA, Chain A"/>
    <property type="match status" value="1"/>
</dbReference>
<gene>
    <name evidence="8" type="ORF">EWH70_18490</name>
</gene>
<dbReference type="InterPro" id="IPR029044">
    <property type="entry name" value="Nucleotide-diphossugar_trans"/>
</dbReference>
<dbReference type="Pfam" id="PF13641">
    <property type="entry name" value="Glyco_tranf_2_3"/>
    <property type="match status" value="1"/>
</dbReference>
<dbReference type="EMBL" id="SFCC01000009">
    <property type="protein sequence ID" value="RZQ62271.1"/>
    <property type="molecule type" value="Genomic_DNA"/>
</dbReference>
<evidence type="ECO:0000256" key="1">
    <source>
        <dbReference type="ARBA" id="ARBA00004141"/>
    </source>
</evidence>
<evidence type="ECO:0000256" key="7">
    <source>
        <dbReference type="SAM" id="Phobius"/>
    </source>
</evidence>
<evidence type="ECO:0000313" key="9">
    <source>
        <dbReference type="Proteomes" id="UP000292003"/>
    </source>
</evidence>
<feature type="transmembrane region" description="Helical" evidence="7">
    <location>
        <begin position="400"/>
        <end position="419"/>
    </location>
</feature>
<feature type="transmembrane region" description="Helical" evidence="7">
    <location>
        <begin position="6"/>
        <end position="29"/>
    </location>
</feature>
<dbReference type="GO" id="GO:0016757">
    <property type="term" value="F:glycosyltransferase activity"/>
    <property type="evidence" value="ECO:0007669"/>
    <property type="project" value="UniProtKB-KW"/>
</dbReference>
<keyword evidence="9" id="KW-1185">Reference proteome</keyword>
<dbReference type="AlphaFoldDB" id="A0A4Q7J409"/>
<dbReference type="SUPFAM" id="SSF53448">
    <property type="entry name" value="Nucleotide-diphospho-sugar transferases"/>
    <property type="match status" value="1"/>
</dbReference>
<dbReference type="RefSeq" id="WP_130476699.1">
    <property type="nucleotide sequence ID" value="NZ_SFCC01000009.1"/>
</dbReference>
<dbReference type="InterPro" id="IPR050321">
    <property type="entry name" value="Glycosyltr_2/OpgH_subfam"/>
</dbReference>
<keyword evidence="3 8" id="KW-0808">Transferase</keyword>
<feature type="transmembrane region" description="Helical" evidence="7">
    <location>
        <begin position="333"/>
        <end position="354"/>
    </location>
</feature>
<dbReference type="OrthoDB" id="9806824at2"/>
<comment type="caution">
    <text evidence="8">The sequence shown here is derived from an EMBL/GenBank/DDBJ whole genome shotgun (WGS) entry which is preliminary data.</text>
</comment>
<accession>A0A4Q7J409</accession>
<keyword evidence="2" id="KW-0328">Glycosyltransferase</keyword>
<evidence type="ECO:0000256" key="3">
    <source>
        <dbReference type="ARBA" id="ARBA00022679"/>
    </source>
</evidence>
<keyword evidence="6 7" id="KW-0472">Membrane</keyword>
<proteinExistence type="predicted"/>
<evidence type="ECO:0000313" key="8">
    <source>
        <dbReference type="EMBL" id="RZQ62271.1"/>
    </source>
</evidence>
<evidence type="ECO:0000256" key="2">
    <source>
        <dbReference type="ARBA" id="ARBA00022676"/>
    </source>
</evidence>
<reference evidence="8 9" key="1">
    <citation type="submission" date="2019-02" db="EMBL/GenBank/DDBJ databases">
        <title>Draft genome sequence of Amycolatopsis sp. 8-3EHSu isolated from roots of Suaeda maritima.</title>
        <authorList>
            <person name="Duangmal K."/>
            <person name="Chantavorakit T."/>
        </authorList>
    </citation>
    <scope>NUCLEOTIDE SEQUENCE [LARGE SCALE GENOMIC DNA]</scope>
    <source>
        <strain evidence="8 9">8-3EHSu</strain>
    </source>
</reference>
<name>A0A4Q7J409_9PSEU</name>
<evidence type="ECO:0000256" key="5">
    <source>
        <dbReference type="ARBA" id="ARBA00022989"/>
    </source>
</evidence>
<feature type="transmembrane region" description="Helical" evidence="7">
    <location>
        <begin position="366"/>
        <end position="388"/>
    </location>
</feature>
<dbReference type="Proteomes" id="UP000292003">
    <property type="component" value="Unassembled WGS sequence"/>
</dbReference>
<sequence>MLSTLIGVFTYTSSAVFITYVCAIVVPFVNRRTLPEGNQHEFEWHIFVPCRDEEAVIGDTIFRLRATFPEAHVWIIDDDSHDGTAQVVTALMHAAGEPDPLIHLVRRRPPHARTGKGDALNAAYRELAAWLGRHQSWDKVIVGVVDADGVLAPNCLDVCAADHLFGNGAVGAVQVEVRMLNRHIEPDWPGRFRRWVGLKLVQLQDMEFRTAISAIQNSRTYAGTVAMGGNGQFTRMSALRSIAQGTGQPWRGLLLEDYELGLHLLMAGWRTACTSDTHVSQEGLYSLRRFITQRTRWGQGTMQCVRYLPAVWRSPHFRAVGVTEISYYLIQPWLQLVGALLYPIPLLLLLWQMIDDPSRLSTALTGSGWLMLILFLVLATGPFVVWGFIYQYQGRREPGFLTGLGMGLGFALYVCTFYVTSVRALWRMVRGQNGWSKTRRNAEVVTGREVAIEA</sequence>
<protein>
    <submittedName>
        <fullName evidence="8">Glycosyltransferase</fullName>
    </submittedName>
</protein>
<organism evidence="8 9">
    <name type="scientific">Amycolatopsis suaedae</name>
    <dbReference type="NCBI Taxonomy" id="2510978"/>
    <lineage>
        <taxon>Bacteria</taxon>
        <taxon>Bacillati</taxon>
        <taxon>Actinomycetota</taxon>
        <taxon>Actinomycetes</taxon>
        <taxon>Pseudonocardiales</taxon>
        <taxon>Pseudonocardiaceae</taxon>
        <taxon>Amycolatopsis</taxon>
    </lineage>
</organism>
<keyword evidence="4 7" id="KW-0812">Transmembrane</keyword>
<dbReference type="GO" id="GO:0016020">
    <property type="term" value="C:membrane"/>
    <property type="evidence" value="ECO:0007669"/>
    <property type="project" value="UniProtKB-SubCell"/>
</dbReference>